<dbReference type="Proteomes" id="UP000807785">
    <property type="component" value="Unassembled WGS sequence"/>
</dbReference>
<protein>
    <submittedName>
        <fullName evidence="1">Uncharacterized protein</fullName>
    </submittedName>
</protein>
<proteinExistence type="predicted"/>
<comment type="caution">
    <text evidence="1">The sequence shown here is derived from an EMBL/GenBank/DDBJ whole genome shotgun (WGS) entry which is preliminary data.</text>
</comment>
<dbReference type="AlphaFoldDB" id="A0A9D7E2N7"/>
<accession>A0A9D7E2N7</accession>
<dbReference type="EMBL" id="JADJEV010000005">
    <property type="protein sequence ID" value="MBK6975493.1"/>
    <property type="molecule type" value="Genomic_DNA"/>
</dbReference>
<evidence type="ECO:0000313" key="1">
    <source>
        <dbReference type="EMBL" id="MBK6975493.1"/>
    </source>
</evidence>
<name>A0A9D7E2N7_9PROT</name>
<organism evidence="1 2">
    <name type="scientific">Candidatus Methylophosphatis roskildensis</name>
    <dbReference type="NCBI Taxonomy" id="2899263"/>
    <lineage>
        <taxon>Bacteria</taxon>
        <taxon>Pseudomonadati</taxon>
        <taxon>Pseudomonadota</taxon>
        <taxon>Betaproteobacteria</taxon>
        <taxon>Nitrosomonadales</taxon>
        <taxon>Sterolibacteriaceae</taxon>
        <taxon>Candidatus Methylophosphatis</taxon>
    </lineage>
</organism>
<gene>
    <name evidence="1" type="ORF">IPH26_21925</name>
</gene>
<sequence length="100" mass="11172">MSATPDEVERFLDACHDLYAKLREGHGLDEQLFAAALSQLRGLNERYAVLPSVPKPLAAALFDLSTALYSSAYLYPDEKRDAMNAKFDEFCDVARELLNS</sequence>
<evidence type="ECO:0000313" key="2">
    <source>
        <dbReference type="Proteomes" id="UP000807785"/>
    </source>
</evidence>
<reference evidence="1" key="1">
    <citation type="submission" date="2020-10" db="EMBL/GenBank/DDBJ databases">
        <title>Connecting structure to function with the recovery of over 1000 high-quality activated sludge metagenome-assembled genomes encoding full-length rRNA genes using long-read sequencing.</title>
        <authorList>
            <person name="Singleton C.M."/>
            <person name="Petriglieri F."/>
            <person name="Kristensen J.M."/>
            <person name="Kirkegaard R.H."/>
            <person name="Michaelsen T.Y."/>
            <person name="Andersen M.H."/>
            <person name="Karst S.M."/>
            <person name="Dueholm M.S."/>
            <person name="Nielsen P.H."/>
            <person name="Albertsen M."/>
        </authorList>
    </citation>
    <scope>NUCLEOTIDE SEQUENCE</scope>
    <source>
        <strain evidence="1">Bjer_18-Q3-R1-45_BAT3C.347</strain>
    </source>
</reference>